<keyword evidence="6" id="KW-0949">S-adenosyl-L-methionine</keyword>
<feature type="domain" description="Tetrapyrrole methylase" evidence="11">
    <location>
        <begin position="11"/>
        <end position="222"/>
    </location>
</feature>
<dbReference type="GO" id="GO:0032259">
    <property type="term" value="P:methylation"/>
    <property type="evidence" value="ECO:0007669"/>
    <property type="project" value="UniProtKB-KW"/>
</dbReference>
<keyword evidence="5 10" id="KW-0808">Transferase</keyword>
<evidence type="ECO:0000256" key="3">
    <source>
        <dbReference type="ARBA" id="ARBA00022573"/>
    </source>
</evidence>
<evidence type="ECO:0000256" key="1">
    <source>
        <dbReference type="ARBA" id="ARBA00005879"/>
    </source>
</evidence>
<evidence type="ECO:0000313" key="13">
    <source>
        <dbReference type="EMBL" id="VEN74657.1"/>
    </source>
</evidence>
<proteinExistence type="inferred from homology"/>
<dbReference type="AlphaFoldDB" id="A0A484HIS8"/>
<comment type="pathway">
    <text evidence="9">Cofactor biosynthesis; adenosylcobalamin biosynthesis; precorrin-2 from uroporphyrinogen III: step 1/1.</text>
</comment>
<dbReference type="Gene3D" id="3.30.950.10">
    <property type="entry name" value="Methyltransferase, Cobalt-precorrin-4 Transmethylase, Domain 2"/>
    <property type="match status" value="1"/>
</dbReference>
<evidence type="ECO:0000256" key="9">
    <source>
        <dbReference type="ARBA" id="ARBA00060548"/>
    </source>
</evidence>
<evidence type="ECO:0000256" key="7">
    <source>
        <dbReference type="ARBA" id="ARBA00023244"/>
    </source>
</evidence>
<dbReference type="PROSITE" id="PS00839">
    <property type="entry name" value="SUMT_1"/>
    <property type="match status" value="1"/>
</dbReference>
<keyword evidence="13" id="KW-0456">Lyase</keyword>
<keyword evidence="4 10" id="KW-0489">Methyltransferase</keyword>
<dbReference type="InterPro" id="IPR036108">
    <property type="entry name" value="4pyrrol_syn_uPrphyn_synt_sf"/>
</dbReference>
<dbReference type="PROSITE" id="PS00840">
    <property type="entry name" value="SUMT_2"/>
    <property type="match status" value="1"/>
</dbReference>
<dbReference type="InterPro" id="IPR006366">
    <property type="entry name" value="CobA/CysG_C"/>
</dbReference>
<dbReference type="GO" id="GO:0004852">
    <property type="term" value="F:uroporphyrinogen-III synthase activity"/>
    <property type="evidence" value="ECO:0007669"/>
    <property type="project" value="InterPro"/>
</dbReference>
<evidence type="ECO:0000256" key="6">
    <source>
        <dbReference type="ARBA" id="ARBA00022691"/>
    </source>
</evidence>
<feature type="domain" description="Tetrapyrrole biosynthesis uroporphyrinogen III synthase" evidence="12">
    <location>
        <begin position="274"/>
        <end position="503"/>
    </location>
</feature>
<organism evidence="13">
    <name type="scientific">uncultured Desulfobacteraceae bacterium</name>
    <dbReference type="NCBI Taxonomy" id="218296"/>
    <lineage>
        <taxon>Bacteria</taxon>
        <taxon>Pseudomonadati</taxon>
        <taxon>Thermodesulfobacteriota</taxon>
        <taxon>Desulfobacteria</taxon>
        <taxon>Desulfobacterales</taxon>
        <taxon>Desulfobacteraceae</taxon>
        <taxon>environmental samples</taxon>
    </lineage>
</organism>
<dbReference type="FunFam" id="3.40.1010.10:FF:000001">
    <property type="entry name" value="Siroheme synthase"/>
    <property type="match status" value="1"/>
</dbReference>
<dbReference type="GO" id="GO:0019354">
    <property type="term" value="P:siroheme biosynthetic process"/>
    <property type="evidence" value="ECO:0007669"/>
    <property type="project" value="UniProtKB-UniPathway"/>
</dbReference>
<dbReference type="FunFam" id="3.40.50.10090:FF:000001">
    <property type="entry name" value="Bifunctional uroporphyrinogen-III C-methyltransferase/uroporphyrinogen-III synthase"/>
    <property type="match status" value="1"/>
</dbReference>
<dbReference type="InterPro" id="IPR050161">
    <property type="entry name" value="Siro_Cobalamin_biosynth"/>
</dbReference>
<dbReference type="FunFam" id="3.30.950.10:FF:000001">
    <property type="entry name" value="Siroheme synthase"/>
    <property type="match status" value="1"/>
</dbReference>
<dbReference type="InterPro" id="IPR014776">
    <property type="entry name" value="4pyrrole_Mease_sub2"/>
</dbReference>
<evidence type="ECO:0000256" key="4">
    <source>
        <dbReference type="ARBA" id="ARBA00022603"/>
    </source>
</evidence>
<dbReference type="Gene3D" id="3.40.50.10090">
    <property type="match status" value="2"/>
</dbReference>
<dbReference type="InterPro" id="IPR035996">
    <property type="entry name" value="4pyrrol_Methylase_sf"/>
</dbReference>
<dbReference type="EMBL" id="CAACVI010000034">
    <property type="protein sequence ID" value="VEN74657.1"/>
    <property type="molecule type" value="Genomic_DNA"/>
</dbReference>
<dbReference type="SUPFAM" id="SSF69618">
    <property type="entry name" value="HemD-like"/>
    <property type="match status" value="1"/>
</dbReference>
<comment type="pathway">
    <text evidence="8">Porphyrin-containing compound metabolism; siroheme biosynthesis; precorrin-2 from uroporphyrinogen III: step 1/1.</text>
</comment>
<dbReference type="GO" id="GO:0009236">
    <property type="term" value="P:cobalamin biosynthetic process"/>
    <property type="evidence" value="ECO:0007669"/>
    <property type="project" value="UniProtKB-KW"/>
</dbReference>
<dbReference type="InterPro" id="IPR003043">
    <property type="entry name" value="Uropor_MeTrfase_CS"/>
</dbReference>
<keyword evidence="7" id="KW-0627">Porphyrin biosynthesis</keyword>
<comment type="similarity">
    <text evidence="1 10">Belongs to the precorrin methyltransferase family.</text>
</comment>
<dbReference type="UniPathway" id="UPA00262">
    <property type="reaction ID" value="UER00211"/>
</dbReference>
<gene>
    <name evidence="13" type="primary">hemD</name>
    <name evidence="13" type="ORF">EPICR_40244</name>
</gene>
<dbReference type="GO" id="GO:0004851">
    <property type="term" value="F:uroporphyrin-III C-methyltransferase activity"/>
    <property type="evidence" value="ECO:0007669"/>
    <property type="project" value="UniProtKB-EC"/>
</dbReference>
<dbReference type="NCBIfam" id="NF004790">
    <property type="entry name" value="PRK06136.1"/>
    <property type="match status" value="1"/>
</dbReference>
<dbReference type="Pfam" id="PF02602">
    <property type="entry name" value="HEM4"/>
    <property type="match status" value="1"/>
</dbReference>
<sequence length="517" mass="55343">MKKKTTEKKGKVFLVGAGPGDPGLITVKGLECVAKADVVIYDYLANPAFLRHAAKDAELIYVGKKGGDHTMSQEGINALIVQKAKTGARVTRLKGGDPFIFGRGGEEVETLAGAGVSFEVVPGVTSAIAAPAYAGIPLTHRGAASSVTFVTGHEDPLKEGSDIDWEVLAKNPGTLVFLMGMKNLADIASLLMKHGKSEDTPAAIVRRGTTGEQRTVSGTLETIFQRATDAGMKAPAVIVVGKVAGLRKSMKWFENRPLMGKTIVTTRARAQAGEFSRMLESLGARALEFPTIEIAPPEDPIPLSKAVDDIASYDWLVFTSVNGVQRFFEALFEKNKDARALAPVKTAVIGPATEQRLLDFGVRSDIVPETYRAESIVAAFEKTDIEGKRVLLPRAKDARPILPVELRKMGAHVDEVPAYRARPVSKGAGELVSLLEKKEIDMVVFTSSSTARNFAALLPPGRMDELMESVTVAVIGPITARTALDLGFQVDVSADEYTMEGLTRAILKWAEGAASPC</sequence>
<evidence type="ECO:0000256" key="8">
    <source>
        <dbReference type="ARBA" id="ARBA00025705"/>
    </source>
</evidence>
<dbReference type="SUPFAM" id="SSF53790">
    <property type="entry name" value="Tetrapyrrole methylase"/>
    <property type="match status" value="1"/>
</dbReference>
<evidence type="ECO:0000259" key="12">
    <source>
        <dbReference type="Pfam" id="PF02602"/>
    </source>
</evidence>
<protein>
    <recommendedName>
        <fullName evidence="2">uroporphyrinogen-III C-methyltransferase</fullName>
        <ecNumber evidence="2">2.1.1.107</ecNumber>
    </recommendedName>
</protein>
<evidence type="ECO:0000256" key="2">
    <source>
        <dbReference type="ARBA" id="ARBA00012162"/>
    </source>
</evidence>
<dbReference type="CDD" id="cd06578">
    <property type="entry name" value="HemD"/>
    <property type="match status" value="1"/>
</dbReference>
<keyword evidence="3" id="KW-0169">Cobalamin biosynthesis</keyword>
<dbReference type="CDD" id="cd11642">
    <property type="entry name" value="SUMT"/>
    <property type="match status" value="1"/>
</dbReference>
<dbReference type="Gene3D" id="3.40.1010.10">
    <property type="entry name" value="Cobalt-precorrin-4 Transmethylase, Domain 1"/>
    <property type="match status" value="1"/>
</dbReference>
<name>A0A484HIS8_9BACT</name>
<dbReference type="PANTHER" id="PTHR45790:SF3">
    <property type="entry name" value="S-ADENOSYL-L-METHIONINE-DEPENDENT UROPORPHYRINOGEN III METHYLTRANSFERASE, CHLOROPLASTIC"/>
    <property type="match status" value="1"/>
</dbReference>
<reference evidence="13" key="1">
    <citation type="submission" date="2019-01" db="EMBL/GenBank/DDBJ databases">
        <authorList>
            <consortium name="Genoscope - CEA"/>
            <person name="William W."/>
        </authorList>
    </citation>
    <scope>NUCLEOTIDE SEQUENCE</scope>
    <source>
        <strain evidence="13">CR-1</strain>
    </source>
</reference>
<dbReference type="InterPro" id="IPR003754">
    <property type="entry name" value="4pyrrol_synth_uPrphyn_synth"/>
</dbReference>
<dbReference type="Pfam" id="PF00590">
    <property type="entry name" value="TP_methylase"/>
    <property type="match status" value="1"/>
</dbReference>
<dbReference type="PANTHER" id="PTHR45790">
    <property type="entry name" value="SIROHEME SYNTHASE-RELATED"/>
    <property type="match status" value="1"/>
</dbReference>
<evidence type="ECO:0000259" key="11">
    <source>
        <dbReference type="Pfam" id="PF00590"/>
    </source>
</evidence>
<dbReference type="NCBIfam" id="TIGR01469">
    <property type="entry name" value="cobA_cysG_Cterm"/>
    <property type="match status" value="1"/>
</dbReference>
<evidence type="ECO:0000256" key="5">
    <source>
        <dbReference type="ARBA" id="ARBA00022679"/>
    </source>
</evidence>
<accession>A0A484HIS8</accession>
<evidence type="ECO:0000256" key="10">
    <source>
        <dbReference type="RuleBase" id="RU003960"/>
    </source>
</evidence>
<dbReference type="InterPro" id="IPR000878">
    <property type="entry name" value="4pyrrol_Mease"/>
</dbReference>
<dbReference type="EC" id="2.1.1.107" evidence="2"/>
<dbReference type="InterPro" id="IPR014777">
    <property type="entry name" value="4pyrrole_Mease_sub1"/>
</dbReference>